<dbReference type="InterPro" id="IPR018163">
    <property type="entry name" value="Thr/Ala-tRNA-synth_IIc_edit"/>
</dbReference>
<dbReference type="NCBIfam" id="TIGR00344">
    <property type="entry name" value="alaS"/>
    <property type="match status" value="1"/>
</dbReference>
<dbReference type="SUPFAM" id="SSF50447">
    <property type="entry name" value="Translation proteins"/>
    <property type="match status" value="1"/>
</dbReference>
<dbReference type="PRINTS" id="PR00980">
    <property type="entry name" value="TRNASYNTHALA"/>
</dbReference>
<reference evidence="12 13" key="1">
    <citation type="submission" date="2021-02" db="EMBL/GenBank/DDBJ databases">
        <title>Characterization of Marinitoga sp. nov. str. BP5-C20A.</title>
        <authorList>
            <person name="Erauso G."/>
            <person name="Postec A."/>
        </authorList>
    </citation>
    <scope>NUCLEOTIDE SEQUENCE [LARGE SCALE GENOMIC DNA]</scope>
    <source>
        <strain evidence="12 13">BP5-C20A</strain>
    </source>
</reference>
<feature type="domain" description="Alanyl-transfer RNA synthetases family profile" evidence="11">
    <location>
        <begin position="1"/>
        <end position="707"/>
    </location>
</feature>
<evidence type="ECO:0000256" key="7">
    <source>
        <dbReference type="ARBA" id="ARBA00022917"/>
    </source>
</evidence>
<comment type="subcellular location">
    <subcellularLocation>
        <location evidence="9">Cytoplasm</location>
    </subcellularLocation>
</comment>
<name>A0ABY8PQ76_9BACT</name>
<dbReference type="RefSeq" id="WP_280998694.1">
    <property type="nucleotide sequence ID" value="NZ_CP069362.1"/>
</dbReference>
<dbReference type="PANTHER" id="PTHR11777">
    <property type="entry name" value="ALANYL-TRNA SYNTHETASE"/>
    <property type="match status" value="1"/>
</dbReference>
<accession>A0ABY8PQ76</accession>
<dbReference type="InterPro" id="IPR018164">
    <property type="entry name" value="Ala-tRNA-synth_IIc_N"/>
</dbReference>
<dbReference type="EMBL" id="CP069362">
    <property type="protein sequence ID" value="WGS64788.1"/>
    <property type="molecule type" value="Genomic_DNA"/>
</dbReference>
<dbReference type="SMART" id="SM00863">
    <property type="entry name" value="tRNA_SAD"/>
    <property type="match status" value="1"/>
</dbReference>
<keyword evidence="13" id="KW-1185">Reference proteome</keyword>
<evidence type="ECO:0000259" key="11">
    <source>
        <dbReference type="PROSITE" id="PS50860"/>
    </source>
</evidence>
<dbReference type="SUPFAM" id="SSF55681">
    <property type="entry name" value="Class II aaRS and biotin synthetases"/>
    <property type="match status" value="1"/>
</dbReference>
<keyword evidence="8 9" id="KW-0030">Aminoacyl-tRNA synthetase</keyword>
<dbReference type="Gene3D" id="3.30.930.10">
    <property type="entry name" value="Bira Bifunctional Protein, Domain 2"/>
    <property type="match status" value="1"/>
</dbReference>
<dbReference type="Gene3D" id="6.10.250.550">
    <property type="match status" value="1"/>
</dbReference>
<dbReference type="InterPro" id="IPR002318">
    <property type="entry name" value="Ala-tRNA-lgiase_IIc"/>
</dbReference>
<feature type="binding site" evidence="9">
    <location>
        <position position="566"/>
    </location>
    <ligand>
        <name>Zn(2+)</name>
        <dbReference type="ChEBI" id="CHEBI:29105"/>
    </ligand>
</feature>
<dbReference type="HAMAP" id="MF_00036_B">
    <property type="entry name" value="Ala_tRNA_synth_B"/>
    <property type="match status" value="1"/>
</dbReference>
<comment type="function">
    <text evidence="9">Catalyzes the attachment of alanine to tRNA(Ala) in a two-step reaction: alanine is first activated by ATP to form Ala-AMP and then transferred to the acceptor end of tRNA(Ala). Also edits incorrectly charged Ser-tRNA(Ala) and Gly-tRNA(Ala) via its editing domain.</text>
</comment>
<feature type="binding site" evidence="9">
    <location>
        <position position="668"/>
    </location>
    <ligand>
        <name>Zn(2+)</name>
        <dbReference type="ChEBI" id="CHEBI:29105"/>
    </ligand>
</feature>
<keyword evidence="3 9" id="KW-0436">Ligase</keyword>
<proteinExistence type="inferred from homology"/>
<feature type="binding site" evidence="9">
    <location>
        <position position="562"/>
    </location>
    <ligand>
        <name>Zn(2+)</name>
        <dbReference type="ChEBI" id="CHEBI:29105"/>
    </ligand>
</feature>
<evidence type="ECO:0000256" key="2">
    <source>
        <dbReference type="ARBA" id="ARBA00022555"/>
    </source>
</evidence>
<dbReference type="Gene3D" id="3.30.980.10">
    <property type="entry name" value="Threonyl-trna Synthetase, Chain A, domain 2"/>
    <property type="match status" value="1"/>
</dbReference>
<evidence type="ECO:0000313" key="12">
    <source>
        <dbReference type="EMBL" id="WGS64788.1"/>
    </source>
</evidence>
<dbReference type="SUPFAM" id="SSF101353">
    <property type="entry name" value="Putative anticodon-binding domain of alanyl-tRNA synthetase (AlaRS)"/>
    <property type="match status" value="1"/>
</dbReference>
<dbReference type="Pfam" id="PF01411">
    <property type="entry name" value="tRNA-synt_2c"/>
    <property type="match status" value="1"/>
</dbReference>
<keyword evidence="4 9" id="KW-0547">Nucleotide-binding</keyword>
<feature type="coiled-coil region" evidence="10">
    <location>
        <begin position="705"/>
        <end position="757"/>
    </location>
</feature>
<evidence type="ECO:0000256" key="10">
    <source>
        <dbReference type="SAM" id="Coils"/>
    </source>
</evidence>
<dbReference type="PANTHER" id="PTHR11777:SF9">
    <property type="entry name" value="ALANINE--TRNA LIGASE, CYTOPLASMIC"/>
    <property type="match status" value="1"/>
</dbReference>
<dbReference type="Pfam" id="PF02272">
    <property type="entry name" value="DHHA1"/>
    <property type="match status" value="1"/>
</dbReference>
<evidence type="ECO:0000256" key="5">
    <source>
        <dbReference type="ARBA" id="ARBA00022840"/>
    </source>
</evidence>
<dbReference type="InterPro" id="IPR003156">
    <property type="entry name" value="DHHA1_dom"/>
</dbReference>
<comment type="similarity">
    <text evidence="1 9">Belongs to the class-II aminoacyl-tRNA synthetase family.</text>
</comment>
<evidence type="ECO:0000256" key="8">
    <source>
        <dbReference type="ARBA" id="ARBA00023146"/>
    </source>
</evidence>
<keyword evidence="6 9" id="KW-0694">RNA-binding</keyword>
<protein>
    <recommendedName>
        <fullName evidence="9">Alanine--tRNA ligase</fullName>
        <ecNumber evidence="9">6.1.1.7</ecNumber>
    </recommendedName>
    <alternativeName>
        <fullName evidence="9">Alanyl-tRNA synthetase</fullName>
        <shortName evidence="9">AlaRS</shortName>
    </alternativeName>
</protein>
<evidence type="ECO:0000256" key="3">
    <source>
        <dbReference type="ARBA" id="ARBA00022598"/>
    </source>
</evidence>
<evidence type="ECO:0000256" key="6">
    <source>
        <dbReference type="ARBA" id="ARBA00022884"/>
    </source>
</evidence>
<dbReference type="InterPro" id="IPR012947">
    <property type="entry name" value="tRNA_SAD"/>
</dbReference>
<dbReference type="Gene3D" id="3.10.310.40">
    <property type="match status" value="1"/>
</dbReference>
<dbReference type="InterPro" id="IPR018165">
    <property type="entry name" value="Ala-tRNA-synth_IIc_core"/>
</dbReference>
<dbReference type="Gene3D" id="3.30.54.20">
    <property type="match status" value="1"/>
</dbReference>
<dbReference type="Proteomes" id="UP001232493">
    <property type="component" value="Chromosome"/>
</dbReference>
<dbReference type="InterPro" id="IPR018162">
    <property type="entry name" value="Ala-tRNA-ligase_IIc_anticod-bd"/>
</dbReference>
<dbReference type="SUPFAM" id="SSF55186">
    <property type="entry name" value="ThrRS/AlaRS common domain"/>
    <property type="match status" value="1"/>
</dbReference>
<dbReference type="InterPro" id="IPR023033">
    <property type="entry name" value="Ala_tRNA_ligase_euk/bac"/>
</dbReference>
<sequence length="868" mass="98988">MNSKEIRESFLKFFEKNDHKIMKSFPLIPSDPQLLFTVAGMVPFKPIFWGKVEPTYTKIATCQKCIRTNDIENVGRTARHQTFFEMLGNFSFGEYFKEGAIKFAWEFLTDVLKLPKEKLWVSVYLDDDEAYNIWKDVIGFPEEKIVRMGKEDNWWGPVGPSGPCGPCSEIYYDTGRTDLCPNPENCTPEDDCGRYVEIWNLVFTEYYQDENGNLSPLPRKNIDTGAGLERVTAAVQGVYDNFETDLFTPIINKIEEIFNVKFRGNDKIDVSIKVIADHSRAVTFLVSEGILPSNEGRGYVLRRILRRALRHGALLGKKEPFMNEVINTVLENYSDIYPEIKEKESFIKKIVEAEERRFLETLDKGMEKLIGYIKSSNDNVIDGEFAFELYDTYGFPLDITKEVAEEYKFTVDEKRFNEFMELQRKRAREAAGEKEYTKMNQTYKYIGDEIKTTKFTGYEKVSDESEVLYIAKEDKIIDTATKGDFIVLITKNTPFYAEKGGQIGDTGIIKNQNFEFEVEDTKIINNEVIGHFGKVINGNITTGEKVELIVDNERRKAIKRNHTATHLLHKALREILGEHVKQAGSLVTDEKLRFDFTHYEGISDDTIKKIEKLVNEKILDNLKVITEVKSLEEAKNENAMALFEEKYGNEVRVVKVGDFSAELCGGTHVSYTGEIGLFKIISENAVSAGIRRIEAITGVKSLEYLNHLENEINTISKTLEVTEENIIPKINSMSEKIKELEKEIKKLQEKMTTKSIDLSDIKEFANIKVFVKVFENVDQNVLRNTTDIVENKLKSGLIILFNKNDKKVNFIVKVTKDLVGKYHAGNIAKNIAKELGGGGGGRPDFAQAGGKDPSKINDIINNIDKFIN</sequence>
<keyword evidence="7 9" id="KW-0648">Protein biosynthesis</keyword>
<organism evidence="12 13">
    <name type="scientific">Marinitoga aeolica</name>
    <dbReference type="NCBI Taxonomy" id="2809031"/>
    <lineage>
        <taxon>Bacteria</taxon>
        <taxon>Thermotogati</taxon>
        <taxon>Thermotogota</taxon>
        <taxon>Thermotogae</taxon>
        <taxon>Petrotogales</taxon>
        <taxon>Petrotogaceae</taxon>
        <taxon>Marinitoga</taxon>
    </lineage>
</organism>
<gene>
    <name evidence="9 12" type="primary">alaS</name>
    <name evidence="12" type="ORF">JRV97_10585</name>
</gene>
<dbReference type="InterPro" id="IPR009000">
    <property type="entry name" value="Transl_B-barrel_sf"/>
</dbReference>
<keyword evidence="9" id="KW-0963">Cytoplasm</keyword>
<dbReference type="Pfam" id="PF07973">
    <property type="entry name" value="tRNA_SAD"/>
    <property type="match status" value="1"/>
</dbReference>
<dbReference type="EC" id="6.1.1.7" evidence="9"/>
<evidence type="ECO:0000313" key="13">
    <source>
        <dbReference type="Proteomes" id="UP001232493"/>
    </source>
</evidence>
<dbReference type="PROSITE" id="PS50860">
    <property type="entry name" value="AA_TRNA_LIGASE_II_ALA"/>
    <property type="match status" value="1"/>
</dbReference>
<dbReference type="GO" id="GO:0004813">
    <property type="term" value="F:alanine-tRNA ligase activity"/>
    <property type="evidence" value="ECO:0007669"/>
    <property type="project" value="UniProtKB-EC"/>
</dbReference>
<evidence type="ECO:0000256" key="9">
    <source>
        <dbReference type="HAMAP-Rule" id="MF_00036"/>
    </source>
</evidence>
<keyword evidence="10" id="KW-0175">Coiled coil</keyword>
<comment type="domain">
    <text evidence="9">Consists of three domains; the N-terminal catalytic domain, the editing domain and the C-terminal C-Ala domain. The editing domain removes incorrectly charged amino acids, while the C-Ala domain, along with tRNA(Ala), serves as a bridge to cooperatively bring together the editing and aminoacylation centers thus stimulating deacylation of misacylated tRNAs.</text>
</comment>
<evidence type="ECO:0000256" key="4">
    <source>
        <dbReference type="ARBA" id="ARBA00022741"/>
    </source>
</evidence>
<evidence type="ECO:0000256" key="1">
    <source>
        <dbReference type="ARBA" id="ARBA00008226"/>
    </source>
</evidence>
<dbReference type="Gene3D" id="2.40.30.130">
    <property type="match status" value="1"/>
</dbReference>
<keyword evidence="9" id="KW-0479">Metal-binding</keyword>
<comment type="catalytic activity">
    <reaction evidence="9">
        <text>tRNA(Ala) + L-alanine + ATP = L-alanyl-tRNA(Ala) + AMP + diphosphate</text>
        <dbReference type="Rhea" id="RHEA:12540"/>
        <dbReference type="Rhea" id="RHEA-COMP:9657"/>
        <dbReference type="Rhea" id="RHEA-COMP:9923"/>
        <dbReference type="ChEBI" id="CHEBI:30616"/>
        <dbReference type="ChEBI" id="CHEBI:33019"/>
        <dbReference type="ChEBI" id="CHEBI:57972"/>
        <dbReference type="ChEBI" id="CHEBI:78442"/>
        <dbReference type="ChEBI" id="CHEBI:78497"/>
        <dbReference type="ChEBI" id="CHEBI:456215"/>
        <dbReference type="EC" id="6.1.1.7"/>
    </reaction>
</comment>
<comment type="cofactor">
    <cofactor evidence="9">
        <name>Zn(2+)</name>
        <dbReference type="ChEBI" id="CHEBI:29105"/>
    </cofactor>
    <text evidence="9">Binds 1 zinc ion per subunit.</text>
</comment>
<keyword evidence="2 9" id="KW-0820">tRNA-binding</keyword>
<keyword evidence="5 9" id="KW-0067">ATP-binding</keyword>
<dbReference type="CDD" id="cd00673">
    <property type="entry name" value="AlaRS_core"/>
    <property type="match status" value="1"/>
</dbReference>
<feature type="binding site" evidence="9">
    <location>
        <position position="664"/>
    </location>
    <ligand>
        <name>Zn(2+)</name>
        <dbReference type="ChEBI" id="CHEBI:29105"/>
    </ligand>
</feature>
<keyword evidence="9" id="KW-0862">Zinc</keyword>
<dbReference type="InterPro" id="IPR050058">
    <property type="entry name" value="Ala-tRNA_ligase"/>
</dbReference>
<dbReference type="InterPro" id="IPR045864">
    <property type="entry name" value="aa-tRNA-synth_II/BPL/LPL"/>
</dbReference>